<evidence type="ECO:0000256" key="3">
    <source>
        <dbReference type="ARBA" id="ARBA00022801"/>
    </source>
</evidence>
<evidence type="ECO:0000313" key="7">
    <source>
        <dbReference type="Proteomes" id="UP001596337"/>
    </source>
</evidence>
<dbReference type="Gene3D" id="3.40.50.10310">
    <property type="entry name" value="Creatininase"/>
    <property type="match status" value="1"/>
</dbReference>
<keyword evidence="7" id="KW-1185">Reference proteome</keyword>
<accession>A0ABW2C0C6</accession>
<proteinExistence type="inferred from homology"/>
<comment type="similarity">
    <text evidence="5">Belongs to the creatininase superfamily.</text>
</comment>
<dbReference type="EMBL" id="JBHSXX010000001">
    <property type="protein sequence ID" value="MFC6868588.1"/>
    <property type="molecule type" value="Genomic_DNA"/>
</dbReference>
<comment type="caution">
    <text evidence="6">The sequence shown here is derived from an EMBL/GenBank/DDBJ whole genome shotgun (WGS) entry which is preliminary data.</text>
</comment>
<keyword evidence="2" id="KW-0479">Metal-binding</keyword>
<organism evidence="6 7">
    <name type="scientific">Haloechinothrix salitolerans</name>
    <dbReference type="NCBI Taxonomy" id="926830"/>
    <lineage>
        <taxon>Bacteria</taxon>
        <taxon>Bacillati</taxon>
        <taxon>Actinomycetota</taxon>
        <taxon>Actinomycetes</taxon>
        <taxon>Pseudonocardiales</taxon>
        <taxon>Pseudonocardiaceae</taxon>
        <taxon>Haloechinothrix</taxon>
    </lineage>
</organism>
<sequence length="255" mass="27338">MTRPTYFAELTSPEIAALRESSRTPVLLLPLGAVEPHGPHGPLATDQLISTGMCERAAVDLANDAGVRVLLLPPLPYGVTRYAAGFAGAVGVSEDTLHAALVDVCASLISQDLRWIVLVNNHFEPEQVATVRRAVATVEREHGVTIGHLDLVRGRNAERLTEEFRSGSCHAGRYETSLVLAERPGLIDVERMRTLPANPVDMPAAMARGERDFTTMGMPEGYCGAPAEASAAEGAATFETLAEMLVETIRALVEE</sequence>
<dbReference type="Pfam" id="PF02633">
    <property type="entry name" value="Creatininase"/>
    <property type="match status" value="1"/>
</dbReference>
<dbReference type="PANTHER" id="PTHR35005:SF1">
    <property type="entry name" value="2-AMINO-5-FORMYLAMINO-6-RIBOSYLAMINOPYRIMIDIN-4(3H)-ONE 5'-MONOPHOSPHATE DEFORMYLASE"/>
    <property type="match status" value="1"/>
</dbReference>
<gene>
    <name evidence="6" type="ORF">ACFQGD_15725</name>
</gene>
<evidence type="ECO:0000256" key="5">
    <source>
        <dbReference type="ARBA" id="ARBA00024029"/>
    </source>
</evidence>
<evidence type="ECO:0000256" key="2">
    <source>
        <dbReference type="ARBA" id="ARBA00022723"/>
    </source>
</evidence>
<dbReference type="RefSeq" id="WP_345390397.1">
    <property type="nucleotide sequence ID" value="NZ_BAABLA010000005.1"/>
</dbReference>
<evidence type="ECO:0000313" key="6">
    <source>
        <dbReference type="EMBL" id="MFC6868588.1"/>
    </source>
</evidence>
<dbReference type="SUPFAM" id="SSF102215">
    <property type="entry name" value="Creatininase"/>
    <property type="match status" value="1"/>
</dbReference>
<evidence type="ECO:0000256" key="1">
    <source>
        <dbReference type="ARBA" id="ARBA00001947"/>
    </source>
</evidence>
<dbReference type="InterPro" id="IPR003785">
    <property type="entry name" value="Creatininase/forma_Hydrolase"/>
</dbReference>
<dbReference type="InterPro" id="IPR024087">
    <property type="entry name" value="Creatininase-like_sf"/>
</dbReference>
<protein>
    <submittedName>
        <fullName evidence="6">Creatininase family protein</fullName>
    </submittedName>
</protein>
<comment type="cofactor">
    <cofactor evidence="1">
        <name>Zn(2+)</name>
        <dbReference type="ChEBI" id="CHEBI:29105"/>
    </cofactor>
</comment>
<keyword evidence="4" id="KW-0862">Zinc</keyword>
<dbReference type="PANTHER" id="PTHR35005">
    <property type="entry name" value="3-DEHYDRO-SCYLLO-INOSOSE HYDROLASE"/>
    <property type="match status" value="1"/>
</dbReference>
<dbReference type="Proteomes" id="UP001596337">
    <property type="component" value="Unassembled WGS sequence"/>
</dbReference>
<keyword evidence="3" id="KW-0378">Hydrolase</keyword>
<name>A0ABW2C0C6_9PSEU</name>
<reference evidence="7" key="1">
    <citation type="journal article" date="2019" name="Int. J. Syst. Evol. Microbiol.">
        <title>The Global Catalogue of Microorganisms (GCM) 10K type strain sequencing project: providing services to taxonomists for standard genome sequencing and annotation.</title>
        <authorList>
            <consortium name="The Broad Institute Genomics Platform"/>
            <consortium name="The Broad Institute Genome Sequencing Center for Infectious Disease"/>
            <person name="Wu L."/>
            <person name="Ma J."/>
        </authorList>
    </citation>
    <scope>NUCLEOTIDE SEQUENCE [LARGE SCALE GENOMIC DNA]</scope>
    <source>
        <strain evidence="7">KCTC 32255</strain>
    </source>
</reference>
<evidence type="ECO:0000256" key="4">
    <source>
        <dbReference type="ARBA" id="ARBA00022833"/>
    </source>
</evidence>